<keyword evidence="4" id="KW-1003">Cell membrane</keyword>
<dbReference type="Proteomes" id="UP000233387">
    <property type="component" value="Unassembled WGS sequence"/>
</dbReference>
<organism evidence="9 10">
    <name type="scientific">Raineya orbicola</name>
    <dbReference type="NCBI Taxonomy" id="2016530"/>
    <lineage>
        <taxon>Bacteria</taxon>
        <taxon>Pseudomonadati</taxon>
        <taxon>Bacteroidota</taxon>
        <taxon>Cytophagia</taxon>
        <taxon>Cytophagales</taxon>
        <taxon>Raineyaceae</taxon>
        <taxon>Raineya</taxon>
    </lineage>
</organism>
<evidence type="ECO:0000313" key="9">
    <source>
        <dbReference type="EMBL" id="PKQ70551.1"/>
    </source>
</evidence>
<evidence type="ECO:0000313" key="10">
    <source>
        <dbReference type="Proteomes" id="UP000233387"/>
    </source>
</evidence>
<feature type="transmembrane region" description="Helical" evidence="8">
    <location>
        <begin position="259"/>
        <end position="283"/>
    </location>
</feature>
<evidence type="ECO:0000256" key="8">
    <source>
        <dbReference type="SAM" id="Phobius"/>
    </source>
</evidence>
<feature type="transmembrane region" description="Helical" evidence="8">
    <location>
        <begin position="326"/>
        <end position="352"/>
    </location>
</feature>
<dbReference type="AlphaFoldDB" id="A0A2N3IJV2"/>
<evidence type="ECO:0000256" key="4">
    <source>
        <dbReference type="ARBA" id="ARBA00022475"/>
    </source>
</evidence>
<feature type="transmembrane region" description="Helical" evidence="8">
    <location>
        <begin position="70"/>
        <end position="92"/>
    </location>
</feature>
<keyword evidence="7 8" id="KW-0472">Membrane</keyword>
<dbReference type="PANTHER" id="PTHR21716:SF53">
    <property type="entry name" value="PERMEASE PERM-RELATED"/>
    <property type="match status" value="1"/>
</dbReference>
<comment type="subcellular location">
    <subcellularLocation>
        <location evidence="1">Cell membrane</location>
        <topology evidence="1">Multi-pass membrane protein</topology>
    </subcellularLocation>
</comment>
<reference evidence="9 10" key="1">
    <citation type="submission" date="2017-06" db="EMBL/GenBank/DDBJ databases">
        <title>Raineya orbicola gen. nov., sp. nov. a slightly thermophilic bacterium of the phylum Bacteroidetes and the description of Raineyaceae fam. nov.</title>
        <authorList>
            <person name="Albuquerque L."/>
            <person name="Polonia A.R.M."/>
            <person name="Barroso C."/>
            <person name="Froufe H.J.C."/>
            <person name="Lage O."/>
            <person name="Lobo-Da-Cunha A."/>
            <person name="Egas C."/>
            <person name="Da Costa M.S."/>
        </authorList>
    </citation>
    <scope>NUCLEOTIDE SEQUENCE [LARGE SCALE GENOMIC DNA]</scope>
    <source>
        <strain evidence="9 10">SPSPC-11</strain>
    </source>
</reference>
<gene>
    <name evidence="9" type="ORF">Rain11_0471</name>
</gene>
<evidence type="ECO:0000256" key="7">
    <source>
        <dbReference type="ARBA" id="ARBA00023136"/>
    </source>
</evidence>
<dbReference type="Pfam" id="PF01594">
    <property type="entry name" value="AI-2E_transport"/>
    <property type="match status" value="1"/>
</dbReference>
<proteinExistence type="inferred from homology"/>
<keyword evidence="3" id="KW-0813">Transport</keyword>
<feature type="transmembrane region" description="Helical" evidence="8">
    <location>
        <begin position="229"/>
        <end position="253"/>
    </location>
</feature>
<name>A0A2N3IJV2_9BACT</name>
<dbReference type="InterPro" id="IPR002549">
    <property type="entry name" value="AI-2E-like"/>
</dbReference>
<dbReference type="RefSeq" id="WP_101357733.1">
    <property type="nucleotide sequence ID" value="NZ_NKXO01000005.1"/>
</dbReference>
<evidence type="ECO:0000256" key="5">
    <source>
        <dbReference type="ARBA" id="ARBA00022692"/>
    </source>
</evidence>
<protein>
    <submittedName>
        <fullName evidence="9">Putative permease</fullName>
    </submittedName>
</protein>
<evidence type="ECO:0000256" key="2">
    <source>
        <dbReference type="ARBA" id="ARBA00009773"/>
    </source>
</evidence>
<dbReference type="GO" id="GO:0005886">
    <property type="term" value="C:plasma membrane"/>
    <property type="evidence" value="ECO:0007669"/>
    <property type="project" value="UniProtKB-SubCell"/>
</dbReference>
<comment type="similarity">
    <text evidence="2">Belongs to the autoinducer-2 exporter (AI-2E) (TC 2.A.86) family.</text>
</comment>
<dbReference type="PANTHER" id="PTHR21716">
    <property type="entry name" value="TRANSMEMBRANE PROTEIN"/>
    <property type="match status" value="1"/>
</dbReference>
<evidence type="ECO:0000256" key="3">
    <source>
        <dbReference type="ARBA" id="ARBA00022448"/>
    </source>
</evidence>
<keyword evidence="10" id="KW-1185">Reference proteome</keyword>
<accession>A0A2N3IJV2</accession>
<comment type="caution">
    <text evidence="9">The sequence shown here is derived from an EMBL/GenBank/DDBJ whole genome shotgun (WGS) entry which is preliminary data.</text>
</comment>
<evidence type="ECO:0000256" key="1">
    <source>
        <dbReference type="ARBA" id="ARBA00004651"/>
    </source>
</evidence>
<feature type="transmembrane region" description="Helical" evidence="8">
    <location>
        <begin position="295"/>
        <end position="314"/>
    </location>
</feature>
<keyword evidence="5 8" id="KW-0812">Transmembrane</keyword>
<feature type="transmembrane region" description="Helical" evidence="8">
    <location>
        <begin position="16"/>
        <end position="34"/>
    </location>
</feature>
<dbReference type="OrthoDB" id="9793390at2"/>
<keyword evidence="6 8" id="KW-1133">Transmembrane helix</keyword>
<dbReference type="EMBL" id="NKXO01000005">
    <property type="protein sequence ID" value="PKQ70551.1"/>
    <property type="molecule type" value="Genomic_DNA"/>
</dbReference>
<dbReference type="GO" id="GO:0055085">
    <property type="term" value="P:transmembrane transport"/>
    <property type="evidence" value="ECO:0007669"/>
    <property type="project" value="TreeGrafter"/>
</dbReference>
<sequence>MLATLSFSPNNKWKTALQIGLGLLLLIFLGWLLFDVWRYLLISLVIATILRPLVDYISEIYVFRVKIPRVLAVLVAMVAMVAFVTLFVRLFFPLISDQLRLLRSIEPNVLSLQITEPIENLENFLIEELKVNAQKGFILEELNTILKTFLEKFDIAGMLNSLVGVAGSVFVYLLAITFMTFLLLYEKGLFRKMVISAIPNRYFEVLITAFYKIEHLLSNYLRGILIETLAVFTIYAVGGILLNIPYALTIAALAASINFIPYLGPFSGFAFGILVIVTNSFSVPDFPLSLKLIKFISLFFAVRLIDDIFLQPFIFSKSVKAHPLEIFIVIFSGASLAGAVGMIVAIPTYTIIKVSIKELRKGFRRYRSFR</sequence>
<evidence type="ECO:0000256" key="6">
    <source>
        <dbReference type="ARBA" id="ARBA00022989"/>
    </source>
</evidence>
<feature type="transmembrane region" description="Helical" evidence="8">
    <location>
        <begin position="162"/>
        <end position="185"/>
    </location>
</feature>